<dbReference type="EMBL" id="SRLO01000034">
    <property type="protein sequence ID" value="TNN83252.1"/>
    <property type="molecule type" value="Genomic_DNA"/>
</dbReference>
<organism evidence="1 2">
    <name type="scientific">Liparis tanakae</name>
    <name type="common">Tanaka's snailfish</name>
    <dbReference type="NCBI Taxonomy" id="230148"/>
    <lineage>
        <taxon>Eukaryota</taxon>
        <taxon>Metazoa</taxon>
        <taxon>Chordata</taxon>
        <taxon>Craniata</taxon>
        <taxon>Vertebrata</taxon>
        <taxon>Euteleostomi</taxon>
        <taxon>Actinopterygii</taxon>
        <taxon>Neopterygii</taxon>
        <taxon>Teleostei</taxon>
        <taxon>Neoteleostei</taxon>
        <taxon>Acanthomorphata</taxon>
        <taxon>Eupercaria</taxon>
        <taxon>Perciformes</taxon>
        <taxon>Cottioidei</taxon>
        <taxon>Cottales</taxon>
        <taxon>Liparidae</taxon>
        <taxon>Liparis</taxon>
    </lineage>
</organism>
<dbReference type="Proteomes" id="UP000314294">
    <property type="component" value="Unassembled WGS sequence"/>
</dbReference>
<protein>
    <submittedName>
        <fullName evidence="1">Uncharacterized protein</fullName>
    </submittedName>
</protein>
<comment type="caution">
    <text evidence="1">The sequence shown here is derived from an EMBL/GenBank/DDBJ whole genome shotgun (WGS) entry which is preliminary data.</text>
</comment>
<accession>A0A4Z2J153</accession>
<gene>
    <name evidence="1" type="ORF">EYF80_006585</name>
</gene>
<dbReference type="AlphaFoldDB" id="A0A4Z2J153"/>
<proteinExistence type="predicted"/>
<evidence type="ECO:0000313" key="1">
    <source>
        <dbReference type="EMBL" id="TNN83252.1"/>
    </source>
</evidence>
<evidence type="ECO:0000313" key="2">
    <source>
        <dbReference type="Proteomes" id="UP000314294"/>
    </source>
</evidence>
<reference evidence="1 2" key="1">
    <citation type="submission" date="2019-03" db="EMBL/GenBank/DDBJ databases">
        <title>First draft genome of Liparis tanakae, snailfish: a comprehensive survey of snailfish specific genes.</title>
        <authorList>
            <person name="Kim W."/>
            <person name="Song I."/>
            <person name="Jeong J.-H."/>
            <person name="Kim D."/>
            <person name="Kim S."/>
            <person name="Ryu S."/>
            <person name="Song J.Y."/>
            <person name="Lee S.K."/>
        </authorList>
    </citation>
    <scope>NUCLEOTIDE SEQUENCE [LARGE SCALE GENOMIC DNA]</scope>
    <source>
        <tissue evidence="1">Muscle</tissue>
    </source>
</reference>
<name>A0A4Z2J153_9TELE</name>
<sequence>MENGERCVAREAARLLGRGAHVTPHLSRSLSRLVPSRPVLAGLAFPPHPIRLRSPLAQGRATDKHLKITCSSVKEELAKIQQRKVKETGRSRMNFRNVKMS</sequence>
<keyword evidence="2" id="KW-1185">Reference proteome</keyword>